<keyword evidence="5" id="KW-1185">Reference proteome</keyword>
<dbReference type="Proteomes" id="UP001472677">
    <property type="component" value="Unassembled WGS sequence"/>
</dbReference>
<keyword evidence="2" id="KW-0217">Developmental protein</keyword>
<comment type="similarity">
    <text evidence="1">Belongs to the ARG7 family.</text>
</comment>
<protein>
    <submittedName>
        <fullName evidence="4">Uncharacterized protein</fullName>
    </submittedName>
</protein>
<dbReference type="EMBL" id="JBBPBM010000009">
    <property type="protein sequence ID" value="KAK8568039.1"/>
    <property type="molecule type" value="Genomic_DNA"/>
</dbReference>
<sequence>MVDLQQTELRCQTCQNVVVSWEARPCDSTSHMSFKDFSEAKSLKRSLSFLETTMVPRGHFLVYVGEANEKKRFVAPISSLNHPWFQKLLSEVEEEYGFNHPTGALTIPCSEEAFLDLICSSQSS</sequence>
<evidence type="ECO:0000256" key="2">
    <source>
        <dbReference type="ARBA" id="ARBA00022473"/>
    </source>
</evidence>
<proteinExistence type="inferred from homology"/>
<reference evidence="4 5" key="1">
    <citation type="journal article" date="2024" name="G3 (Bethesda)">
        <title>Genome assembly of Hibiscus sabdariffa L. provides insights into metabolisms of medicinal natural products.</title>
        <authorList>
            <person name="Kim T."/>
        </authorList>
    </citation>
    <scope>NUCLEOTIDE SEQUENCE [LARGE SCALE GENOMIC DNA]</scope>
    <source>
        <strain evidence="4">TK-2024</strain>
        <tissue evidence="4">Old leaves</tissue>
    </source>
</reference>
<evidence type="ECO:0000313" key="4">
    <source>
        <dbReference type="EMBL" id="KAK8568039.1"/>
    </source>
</evidence>
<keyword evidence="3" id="KW-0341">Growth regulation</keyword>
<evidence type="ECO:0000256" key="1">
    <source>
        <dbReference type="ARBA" id="ARBA00006974"/>
    </source>
</evidence>
<accession>A0ABR2EZB8</accession>
<organism evidence="4 5">
    <name type="scientific">Hibiscus sabdariffa</name>
    <name type="common">roselle</name>
    <dbReference type="NCBI Taxonomy" id="183260"/>
    <lineage>
        <taxon>Eukaryota</taxon>
        <taxon>Viridiplantae</taxon>
        <taxon>Streptophyta</taxon>
        <taxon>Embryophyta</taxon>
        <taxon>Tracheophyta</taxon>
        <taxon>Spermatophyta</taxon>
        <taxon>Magnoliopsida</taxon>
        <taxon>eudicotyledons</taxon>
        <taxon>Gunneridae</taxon>
        <taxon>Pentapetalae</taxon>
        <taxon>rosids</taxon>
        <taxon>malvids</taxon>
        <taxon>Malvales</taxon>
        <taxon>Malvaceae</taxon>
        <taxon>Malvoideae</taxon>
        <taxon>Hibiscus</taxon>
    </lineage>
</organism>
<dbReference type="PANTHER" id="PTHR31929">
    <property type="entry name" value="SAUR-LIKE AUXIN-RESPONSIVE PROTEIN FAMILY-RELATED"/>
    <property type="match status" value="1"/>
</dbReference>
<comment type="caution">
    <text evidence="4">The sequence shown here is derived from an EMBL/GenBank/DDBJ whole genome shotgun (WGS) entry which is preliminary data.</text>
</comment>
<dbReference type="Pfam" id="PF02519">
    <property type="entry name" value="Auxin_inducible"/>
    <property type="match status" value="1"/>
</dbReference>
<evidence type="ECO:0000256" key="3">
    <source>
        <dbReference type="ARBA" id="ARBA00022604"/>
    </source>
</evidence>
<dbReference type="InterPro" id="IPR003676">
    <property type="entry name" value="SAUR_fam"/>
</dbReference>
<gene>
    <name evidence="4" type="ORF">V6N12_006606</name>
</gene>
<evidence type="ECO:0000313" key="5">
    <source>
        <dbReference type="Proteomes" id="UP001472677"/>
    </source>
</evidence>
<name>A0ABR2EZB8_9ROSI</name>